<dbReference type="GO" id="GO:0019888">
    <property type="term" value="F:protein phosphatase regulator activity"/>
    <property type="evidence" value="ECO:0007669"/>
    <property type="project" value="TreeGrafter"/>
</dbReference>
<feature type="region of interest" description="Disordered" evidence="2">
    <location>
        <begin position="1"/>
        <end position="24"/>
    </location>
</feature>
<dbReference type="GO" id="GO:0005634">
    <property type="term" value="C:nucleus"/>
    <property type="evidence" value="ECO:0007669"/>
    <property type="project" value="TreeGrafter"/>
</dbReference>
<feature type="compositionally biased region" description="Low complexity" evidence="2">
    <location>
        <begin position="1"/>
        <end position="12"/>
    </location>
</feature>
<dbReference type="PANTHER" id="PTHR12634:SF15">
    <property type="entry name" value="SERINE_THREONINE-PROTEIN PHOSPHATASE 6 REGULATORY SUBUNIT 2"/>
    <property type="match status" value="1"/>
</dbReference>
<evidence type="ECO:0008006" key="5">
    <source>
        <dbReference type="Google" id="ProtNLM"/>
    </source>
</evidence>
<dbReference type="GO" id="GO:0019903">
    <property type="term" value="F:protein phosphatase binding"/>
    <property type="evidence" value="ECO:0007669"/>
    <property type="project" value="InterPro"/>
</dbReference>
<dbReference type="GO" id="GO:0005829">
    <property type="term" value="C:cytosol"/>
    <property type="evidence" value="ECO:0007669"/>
    <property type="project" value="TreeGrafter"/>
</dbReference>
<evidence type="ECO:0000313" key="4">
    <source>
        <dbReference type="Proteomes" id="UP001159641"/>
    </source>
</evidence>
<comment type="similarity">
    <text evidence="1">Belongs to the SAPS family.</text>
</comment>
<evidence type="ECO:0000313" key="3">
    <source>
        <dbReference type="EMBL" id="KAJ8791853.1"/>
    </source>
</evidence>
<evidence type="ECO:0000256" key="1">
    <source>
        <dbReference type="ARBA" id="ARBA00006180"/>
    </source>
</evidence>
<evidence type="ECO:0000256" key="2">
    <source>
        <dbReference type="SAM" id="MobiDB-lite"/>
    </source>
</evidence>
<sequence length="670" mass="73934">MCWPRSQGASGESSGGPPGGQEAELSCRTWGSAPCSPGPVVGGLRDLGAGVAEADSHVVAVTLLSACSSVAVTMFWKFDLNTTSHVDKLLDKEDVTLRELMDEDDILQECKAQNRKLLDFLCRQQSMEELVSLVTQDPAPDMEEKVRFNLVDTSPPVSCGTSCRPWVLPSEQALWPLPLSAVLVTVGHVHDVLSVAPGIVTVLLWWALSWMQQDIGYPNTACELLTCDVPQINDRLGGDETLLNLLYDFLNREPPLNPLLASFFSKTIGSLIARRTEQAQLRLHWSFLLGRLELVRVERLLRHLTRVLGLHWCPVSVCGELRQPGVLSGPRRLMDSPAFRSRPVIVFLRKKDKFISLVLKHIGTSALMDLLLRLVSCVEPARLRQEVLHWLNEEKIIQRLVELIHPSQDEDRQSNASQTLCDIVRLGREQGSQLQEAPEPDPLLTVLESQGCVEQLLRNMFDGAQTELCLVSGTQVLLSLLEPRRAGMEGLLDSCSQGLDRLCAVSSGVLRGIEPRLKDFHQLLLSPPKKAAILTTIGVLEEPLGNARLHGARLVAALLHTHTPSINQELCRLNTMGLLLDLFVKYAWNNFLHLQVELCIAAILSHAAQEDRAVASGPEGGVEPPPSSGDPETPQPAASRPESTMVTHLFQKCCLVQRILEAWEANDHTQ</sequence>
<organism evidence="3 4">
    <name type="scientific">Eschrichtius robustus</name>
    <name type="common">California gray whale</name>
    <name type="synonym">Eschrichtius gibbosus</name>
    <dbReference type="NCBI Taxonomy" id="9764"/>
    <lineage>
        <taxon>Eukaryota</taxon>
        <taxon>Metazoa</taxon>
        <taxon>Chordata</taxon>
        <taxon>Craniata</taxon>
        <taxon>Vertebrata</taxon>
        <taxon>Euteleostomi</taxon>
        <taxon>Mammalia</taxon>
        <taxon>Eutheria</taxon>
        <taxon>Laurasiatheria</taxon>
        <taxon>Artiodactyla</taxon>
        <taxon>Whippomorpha</taxon>
        <taxon>Cetacea</taxon>
        <taxon>Mysticeti</taxon>
        <taxon>Eschrichtiidae</taxon>
        <taxon>Eschrichtius</taxon>
    </lineage>
</organism>
<feature type="region of interest" description="Disordered" evidence="2">
    <location>
        <begin position="614"/>
        <end position="642"/>
    </location>
</feature>
<comment type="caution">
    <text evidence="3">The sequence shown here is derived from an EMBL/GenBank/DDBJ whole genome shotgun (WGS) entry which is preliminary data.</text>
</comment>
<accession>A0AB34HHV3</accession>
<keyword evidence="4" id="KW-1185">Reference proteome</keyword>
<proteinExistence type="inferred from homology"/>
<reference evidence="3 4" key="1">
    <citation type="submission" date="2022-11" db="EMBL/GenBank/DDBJ databases">
        <title>Whole genome sequence of Eschrichtius robustus ER-17-0199.</title>
        <authorList>
            <person name="Bruniche-Olsen A."/>
            <person name="Black A.N."/>
            <person name="Fields C.J."/>
            <person name="Walden K."/>
            <person name="Dewoody J.A."/>
        </authorList>
    </citation>
    <scope>NUCLEOTIDE SEQUENCE [LARGE SCALE GENOMIC DNA]</scope>
    <source>
        <strain evidence="3">ER-17-0199</strain>
        <tissue evidence="3">Blubber</tissue>
    </source>
</reference>
<name>A0AB34HHV3_ESCRO</name>
<dbReference type="Proteomes" id="UP001159641">
    <property type="component" value="Unassembled WGS sequence"/>
</dbReference>
<dbReference type="PANTHER" id="PTHR12634">
    <property type="entry name" value="SIT4 YEAST -ASSOCIATING PROTEIN-RELATED"/>
    <property type="match status" value="1"/>
</dbReference>
<dbReference type="Pfam" id="PF04499">
    <property type="entry name" value="SAPS"/>
    <property type="match status" value="1"/>
</dbReference>
<protein>
    <recommendedName>
        <fullName evidence="5">Serine/threonine-protein phosphatase 6 regulatory subunit 2</fullName>
    </recommendedName>
</protein>
<gene>
    <name evidence="3" type="ORF">J1605_020575</name>
</gene>
<dbReference type="InterPro" id="IPR007587">
    <property type="entry name" value="SAPS"/>
</dbReference>
<dbReference type="EMBL" id="JAIQCJ010001201">
    <property type="protein sequence ID" value="KAJ8791853.1"/>
    <property type="molecule type" value="Genomic_DNA"/>
</dbReference>
<dbReference type="AlphaFoldDB" id="A0AB34HHV3"/>